<comment type="caution">
    <text evidence="1">The sequence shown here is derived from an EMBL/GenBank/DDBJ whole genome shotgun (WGS) entry which is preliminary data.</text>
</comment>
<protein>
    <submittedName>
        <fullName evidence="1">Uncharacterized protein</fullName>
    </submittedName>
</protein>
<dbReference type="EMBL" id="VULN01000008">
    <property type="protein sequence ID" value="MSS82249.1"/>
    <property type="molecule type" value="Genomic_DNA"/>
</dbReference>
<accession>A0A6N7VKL3</accession>
<gene>
    <name evidence="1" type="ORF">FX155_06525</name>
</gene>
<name>A0A6N7VKL3_ACIFE</name>
<evidence type="ECO:0000313" key="1">
    <source>
        <dbReference type="EMBL" id="MSS82249.1"/>
    </source>
</evidence>
<dbReference type="RefSeq" id="WP_154488148.1">
    <property type="nucleotide sequence ID" value="NZ_VULN01000008.1"/>
</dbReference>
<sequence length="132" mass="15937">MLANRKRIHLFAAVWLSRFKRHSCQPSNFFLNDFEHWFGEECRLLGFEMDCSKRYEQRITEERLKSDNNATDLNLIPNIYNWETLGSGLISQWRYLTHWEMGPLEKVMPEYLPWFILMLEQLYKSSAPKKES</sequence>
<dbReference type="AlphaFoldDB" id="A0A6N7VKL3"/>
<organism evidence="1 2">
    <name type="scientific">Acidaminococcus fermentans</name>
    <dbReference type="NCBI Taxonomy" id="905"/>
    <lineage>
        <taxon>Bacteria</taxon>
        <taxon>Bacillati</taxon>
        <taxon>Bacillota</taxon>
        <taxon>Negativicutes</taxon>
        <taxon>Acidaminococcales</taxon>
        <taxon>Acidaminococcaceae</taxon>
        <taxon>Acidaminococcus</taxon>
    </lineage>
</organism>
<evidence type="ECO:0000313" key="2">
    <source>
        <dbReference type="Proteomes" id="UP000441455"/>
    </source>
</evidence>
<dbReference type="Proteomes" id="UP000441455">
    <property type="component" value="Unassembled WGS sequence"/>
</dbReference>
<dbReference type="OrthoDB" id="3191556at2"/>
<reference evidence="1 2" key="1">
    <citation type="submission" date="2019-08" db="EMBL/GenBank/DDBJ databases">
        <title>In-depth cultivation of the pig gut microbiome towards novel bacterial diversity and tailored functional studies.</title>
        <authorList>
            <person name="Wylensek D."/>
            <person name="Hitch T.C.A."/>
            <person name="Clavel T."/>
        </authorList>
    </citation>
    <scope>NUCLEOTIDE SEQUENCE [LARGE SCALE GENOMIC DNA]</scope>
    <source>
        <strain evidence="1 2">WCA-389-WT-5B</strain>
    </source>
</reference>
<proteinExistence type="predicted"/>